<proteinExistence type="predicted"/>
<gene>
    <name evidence="4" type="ORF">NP493_673g02005</name>
</gene>
<reference evidence="4" key="1">
    <citation type="journal article" date="2023" name="Mol. Biol. Evol.">
        <title>Third-Generation Sequencing Reveals the Adaptive Role of the Epigenome in Three Deep-Sea Polychaetes.</title>
        <authorList>
            <person name="Perez M."/>
            <person name="Aroh O."/>
            <person name="Sun Y."/>
            <person name="Lan Y."/>
            <person name="Juniper S.K."/>
            <person name="Young C.R."/>
            <person name="Angers B."/>
            <person name="Qian P.Y."/>
        </authorList>
    </citation>
    <scope>NUCLEOTIDE SEQUENCE</scope>
    <source>
        <strain evidence="4">R07B-5</strain>
    </source>
</reference>
<evidence type="ECO:0000256" key="2">
    <source>
        <dbReference type="SAM" id="SignalP"/>
    </source>
</evidence>
<dbReference type="EMBL" id="JAODUO010000672">
    <property type="protein sequence ID" value="KAK2176285.1"/>
    <property type="molecule type" value="Genomic_DNA"/>
</dbReference>
<feature type="signal peptide" evidence="2">
    <location>
        <begin position="1"/>
        <end position="23"/>
    </location>
</feature>
<keyword evidence="2" id="KW-0732">Signal</keyword>
<comment type="caution">
    <text evidence="4">The sequence shown here is derived from an EMBL/GenBank/DDBJ whole genome shotgun (WGS) entry which is preliminary data.</text>
</comment>
<sequence>MRHHEVLGTVCVGLVAWCCEVSADHGPTHQAYCHSYCSSKGVLRPAKTCYSFTERPIYCCGWRNYRYCCDNKYKEASHVFGPVSSCPSYTSWYYQWRTIVGLLTSLLLLIVLSACCYQCCGGKTAAVARTLSRRLRQRSGSDTRGSDIPIPTITPHRTNGPREHIGDFNPSSPNAFQPPPYESLPKDPPKYCDIFGTGHAQAQTQDNRAFTNDAGGLGNGGVHPASGLNVTSGATRGQDGNQPGGAASSTQNARGAGNPAYETVQLNVPTA</sequence>
<evidence type="ECO:0000256" key="1">
    <source>
        <dbReference type="SAM" id="MobiDB-lite"/>
    </source>
</evidence>
<keyword evidence="5" id="KW-1185">Reference proteome</keyword>
<evidence type="ECO:0000259" key="3">
    <source>
        <dbReference type="Pfam" id="PF13908"/>
    </source>
</evidence>
<feature type="chain" id="PRO_5042060451" description="Shisa N-terminal domain-containing protein" evidence="2">
    <location>
        <begin position="24"/>
        <end position="271"/>
    </location>
</feature>
<dbReference type="Pfam" id="PF13908">
    <property type="entry name" value="Shisa_N"/>
    <property type="match status" value="1"/>
</dbReference>
<dbReference type="Proteomes" id="UP001209878">
    <property type="component" value="Unassembled WGS sequence"/>
</dbReference>
<evidence type="ECO:0000313" key="5">
    <source>
        <dbReference type="Proteomes" id="UP001209878"/>
    </source>
</evidence>
<protein>
    <recommendedName>
        <fullName evidence="3">Shisa N-terminal domain-containing protein</fullName>
    </recommendedName>
</protein>
<feature type="compositionally biased region" description="Polar residues" evidence="1">
    <location>
        <begin position="228"/>
        <end position="253"/>
    </location>
</feature>
<feature type="region of interest" description="Disordered" evidence="1">
    <location>
        <begin position="209"/>
        <end position="271"/>
    </location>
</feature>
<evidence type="ECO:0000313" key="4">
    <source>
        <dbReference type="EMBL" id="KAK2176285.1"/>
    </source>
</evidence>
<accession>A0AAD9KS18</accession>
<organism evidence="4 5">
    <name type="scientific">Ridgeia piscesae</name>
    <name type="common">Tubeworm</name>
    <dbReference type="NCBI Taxonomy" id="27915"/>
    <lineage>
        <taxon>Eukaryota</taxon>
        <taxon>Metazoa</taxon>
        <taxon>Spiralia</taxon>
        <taxon>Lophotrochozoa</taxon>
        <taxon>Annelida</taxon>
        <taxon>Polychaeta</taxon>
        <taxon>Sedentaria</taxon>
        <taxon>Canalipalpata</taxon>
        <taxon>Sabellida</taxon>
        <taxon>Siboglinidae</taxon>
        <taxon>Ridgeia</taxon>
    </lineage>
</organism>
<feature type="domain" description="Shisa N-terminal" evidence="3">
    <location>
        <begin position="31"/>
        <end position="75"/>
    </location>
</feature>
<feature type="region of interest" description="Disordered" evidence="1">
    <location>
        <begin position="135"/>
        <end position="196"/>
    </location>
</feature>
<name>A0AAD9KS18_RIDPI</name>
<dbReference type="AlphaFoldDB" id="A0AAD9KS18"/>
<dbReference type="InterPro" id="IPR053891">
    <property type="entry name" value="Shisa_N"/>
</dbReference>